<dbReference type="Proteomes" id="UP001139450">
    <property type="component" value="Unassembled WGS sequence"/>
</dbReference>
<name>A0A9X2BBZ6_9SPHI</name>
<evidence type="ECO:0000313" key="3">
    <source>
        <dbReference type="Proteomes" id="UP001139450"/>
    </source>
</evidence>
<evidence type="ECO:0000313" key="2">
    <source>
        <dbReference type="EMBL" id="MCJ8210377.1"/>
    </source>
</evidence>
<dbReference type="AlphaFoldDB" id="A0A9X2BBZ6"/>
<sequence length="151" mass="16491">MKILRLLYFFAATGLVIVACSATRTSQQQQGVEGFIYIQRGNQMPAKNKPASKGKAYPTTIYIYQPATAATTTGNMPVFKQVHTKLVATVKTDSSGHFKVALPTGQYSAFLGYQDRYFAGETDGEGILNPLKINAGSTTHQNFTIRVNAVY</sequence>
<keyword evidence="1" id="KW-0732">Signal</keyword>
<comment type="caution">
    <text evidence="2">The sequence shown here is derived from an EMBL/GenBank/DDBJ whole genome shotgun (WGS) entry which is preliminary data.</text>
</comment>
<organism evidence="2 3">
    <name type="scientific">Mucilaginibacter straminoryzae</name>
    <dbReference type="NCBI Taxonomy" id="2932774"/>
    <lineage>
        <taxon>Bacteria</taxon>
        <taxon>Pseudomonadati</taxon>
        <taxon>Bacteroidota</taxon>
        <taxon>Sphingobacteriia</taxon>
        <taxon>Sphingobacteriales</taxon>
        <taxon>Sphingobacteriaceae</taxon>
        <taxon>Mucilaginibacter</taxon>
    </lineage>
</organism>
<dbReference type="EMBL" id="JALJEJ010000004">
    <property type="protein sequence ID" value="MCJ8210377.1"/>
    <property type="molecule type" value="Genomic_DNA"/>
</dbReference>
<dbReference type="RefSeq" id="WP_245130213.1">
    <property type="nucleotide sequence ID" value="NZ_JALJEJ010000004.1"/>
</dbReference>
<feature type="chain" id="PRO_5040797364" description="Carboxypeptidase regulatory-like domain-containing protein" evidence="1">
    <location>
        <begin position="22"/>
        <end position="151"/>
    </location>
</feature>
<proteinExistence type="predicted"/>
<evidence type="ECO:0008006" key="4">
    <source>
        <dbReference type="Google" id="ProtNLM"/>
    </source>
</evidence>
<keyword evidence="3" id="KW-1185">Reference proteome</keyword>
<protein>
    <recommendedName>
        <fullName evidence="4">Carboxypeptidase regulatory-like domain-containing protein</fullName>
    </recommendedName>
</protein>
<gene>
    <name evidence="2" type="ORF">MUY27_11715</name>
</gene>
<feature type="signal peptide" evidence="1">
    <location>
        <begin position="1"/>
        <end position="21"/>
    </location>
</feature>
<evidence type="ECO:0000256" key="1">
    <source>
        <dbReference type="SAM" id="SignalP"/>
    </source>
</evidence>
<reference evidence="2" key="1">
    <citation type="submission" date="2022-04" db="EMBL/GenBank/DDBJ databases">
        <title>Mucilaginibacter sp. RS28 isolated from freshwater.</title>
        <authorList>
            <person name="Ko S.-R."/>
        </authorList>
    </citation>
    <scope>NUCLEOTIDE SEQUENCE</scope>
    <source>
        <strain evidence="2">RS28</strain>
    </source>
</reference>
<dbReference type="PROSITE" id="PS51257">
    <property type="entry name" value="PROKAR_LIPOPROTEIN"/>
    <property type="match status" value="1"/>
</dbReference>
<accession>A0A9X2BBZ6</accession>